<dbReference type="EMBL" id="ML210186">
    <property type="protein sequence ID" value="TFK25438.1"/>
    <property type="molecule type" value="Genomic_DNA"/>
</dbReference>
<dbReference type="Gene3D" id="3.40.50.720">
    <property type="entry name" value="NAD(P)-binding Rossmann-like Domain"/>
    <property type="match status" value="1"/>
</dbReference>
<evidence type="ECO:0000313" key="2">
    <source>
        <dbReference type="EMBL" id="TFK25438.1"/>
    </source>
</evidence>
<keyword evidence="1" id="KW-0560">Oxidoreductase</keyword>
<dbReference type="SUPFAM" id="SSF51735">
    <property type="entry name" value="NAD(P)-binding Rossmann-fold domains"/>
    <property type="match status" value="1"/>
</dbReference>
<dbReference type="PANTHER" id="PTHR47534">
    <property type="entry name" value="YALI0E05731P"/>
    <property type="match status" value="1"/>
</dbReference>
<evidence type="ECO:0000256" key="1">
    <source>
        <dbReference type="ARBA" id="ARBA00023002"/>
    </source>
</evidence>
<dbReference type="OrthoDB" id="2898509at2759"/>
<sequence>MPKLAAVRSANIRAASVLKANPPVAVVVGGTSGIGQGMTEAFARFTNGNAHIVIVGRNRQSAETILSQLPKPTDSSSWSHEFVQCDATLMKNVQKASQEILQRHSKINFLIMSPGYSTTEGRTETEEGIDRKLAVHYYARWKFIDQLLPALKNANNSGEESKVMSVFAAGAGGEINVDDLGLVKTFSLKNAALQAPTYNDLMAEEYASRNPGLTFIHSIPGFVNTNLASNSPSASIRAFAFLMDIMSPLITTQDECGEYMWNGVFQHTSGVFRTDSHGENMHNKRYYGNEDQRRRLWEHTSKVTNVPL</sequence>
<protein>
    <submittedName>
        <fullName evidence="2">NAD(P)-binding protein</fullName>
    </submittedName>
</protein>
<evidence type="ECO:0000313" key="3">
    <source>
        <dbReference type="Proteomes" id="UP000307440"/>
    </source>
</evidence>
<dbReference type="Pfam" id="PF00106">
    <property type="entry name" value="adh_short"/>
    <property type="match status" value="1"/>
</dbReference>
<keyword evidence="3" id="KW-1185">Reference proteome</keyword>
<dbReference type="STRING" id="230819.A0A5C3LAY4"/>
<dbReference type="AlphaFoldDB" id="A0A5C3LAY4"/>
<dbReference type="PANTHER" id="PTHR47534:SF3">
    <property type="entry name" value="ALCOHOL DEHYDROGENASE-LIKE C-TERMINAL DOMAIN-CONTAINING PROTEIN"/>
    <property type="match status" value="1"/>
</dbReference>
<name>A0A5C3LAY4_COPMA</name>
<organism evidence="2 3">
    <name type="scientific">Coprinopsis marcescibilis</name>
    <name type="common">Agaric fungus</name>
    <name type="synonym">Psathyrella marcescibilis</name>
    <dbReference type="NCBI Taxonomy" id="230819"/>
    <lineage>
        <taxon>Eukaryota</taxon>
        <taxon>Fungi</taxon>
        <taxon>Dikarya</taxon>
        <taxon>Basidiomycota</taxon>
        <taxon>Agaricomycotina</taxon>
        <taxon>Agaricomycetes</taxon>
        <taxon>Agaricomycetidae</taxon>
        <taxon>Agaricales</taxon>
        <taxon>Agaricineae</taxon>
        <taxon>Psathyrellaceae</taxon>
        <taxon>Coprinopsis</taxon>
    </lineage>
</organism>
<dbReference type="InterPro" id="IPR052228">
    <property type="entry name" value="Sec_Metab_Biosynth_Oxidored"/>
</dbReference>
<dbReference type="GO" id="GO:0016491">
    <property type="term" value="F:oxidoreductase activity"/>
    <property type="evidence" value="ECO:0007669"/>
    <property type="project" value="UniProtKB-KW"/>
</dbReference>
<proteinExistence type="predicted"/>
<accession>A0A5C3LAY4</accession>
<reference evidence="2 3" key="1">
    <citation type="journal article" date="2019" name="Nat. Ecol. Evol.">
        <title>Megaphylogeny resolves global patterns of mushroom evolution.</title>
        <authorList>
            <person name="Varga T."/>
            <person name="Krizsan K."/>
            <person name="Foldi C."/>
            <person name="Dima B."/>
            <person name="Sanchez-Garcia M."/>
            <person name="Sanchez-Ramirez S."/>
            <person name="Szollosi G.J."/>
            <person name="Szarkandi J.G."/>
            <person name="Papp V."/>
            <person name="Albert L."/>
            <person name="Andreopoulos W."/>
            <person name="Angelini C."/>
            <person name="Antonin V."/>
            <person name="Barry K.W."/>
            <person name="Bougher N.L."/>
            <person name="Buchanan P."/>
            <person name="Buyck B."/>
            <person name="Bense V."/>
            <person name="Catcheside P."/>
            <person name="Chovatia M."/>
            <person name="Cooper J."/>
            <person name="Damon W."/>
            <person name="Desjardin D."/>
            <person name="Finy P."/>
            <person name="Geml J."/>
            <person name="Haridas S."/>
            <person name="Hughes K."/>
            <person name="Justo A."/>
            <person name="Karasinski D."/>
            <person name="Kautmanova I."/>
            <person name="Kiss B."/>
            <person name="Kocsube S."/>
            <person name="Kotiranta H."/>
            <person name="LaButti K.M."/>
            <person name="Lechner B.E."/>
            <person name="Liimatainen K."/>
            <person name="Lipzen A."/>
            <person name="Lukacs Z."/>
            <person name="Mihaltcheva S."/>
            <person name="Morgado L.N."/>
            <person name="Niskanen T."/>
            <person name="Noordeloos M.E."/>
            <person name="Ohm R.A."/>
            <person name="Ortiz-Santana B."/>
            <person name="Ovrebo C."/>
            <person name="Racz N."/>
            <person name="Riley R."/>
            <person name="Savchenko A."/>
            <person name="Shiryaev A."/>
            <person name="Soop K."/>
            <person name="Spirin V."/>
            <person name="Szebenyi C."/>
            <person name="Tomsovsky M."/>
            <person name="Tulloss R.E."/>
            <person name="Uehling J."/>
            <person name="Grigoriev I.V."/>
            <person name="Vagvolgyi C."/>
            <person name="Papp T."/>
            <person name="Martin F.M."/>
            <person name="Miettinen O."/>
            <person name="Hibbett D.S."/>
            <person name="Nagy L.G."/>
        </authorList>
    </citation>
    <scope>NUCLEOTIDE SEQUENCE [LARGE SCALE GENOMIC DNA]</scope>
    <source>
        <strain evidence="2 3">CBS 121175</strain>
    </source>
</reference>
<dbReference type="Proteomes" id="UP000307440">
    <property type="component" value="Unassembled WGS sequence"/>
</dbReference>
<dbReference type="InterPro" id="IPR002347">
    <property type="entry name" value="SDR_fam"/>
</dbReference>
<gene>
    <name evidence="2" type="ORF">FA15DRAFT_590564</name>
</gene>
<dbReference type="InterPro" id="IPR036291">
    <property type="entry name" value="NAD(P)-bd_dom_sf"/>
</dbReference>